<dbReference type="PATRIC" id="fig|1234595.3.peg.336"/>
<dbReference type="AlphaFoldDB" id="M2U8Y1"/>
<comment type="caution">
    <text evidence="1">The sequence shown here is derived from an EMBL/GenBank/DDBJ whole genome shotgun (WGS) entry which is preliminary data.</text>
</comment>
<evidence type="ECO:0000313" key="2">
    <source>
        <dbReference type="Proteomes" id="UP000011717"/>
    </source>
</evidence>
<name>M2U8Y1_9SPHN</name>
<dbReference type="SUPFAM" id="SSF53850">
    <property type="entry name" value="Periplasmic binding protein-like II"/>
    <property type="match status" value="1"/>
</dbReference>
<dbReference type="Proteomes" id="UP000011717">
    <property type="component" value="Unassembled WGS sequence"/>
</dbReference>
<protein>
    <submittedName>
        <fullName evidence="1">Integral membrane protein</fullName>
    </submittedName>
</protein>
<sequence length="371" mass="40206">MAQGATLRGMTWNHPRGYEPLEAAADLWRRNTGTRIEWDRRSLQDFEAYPVEDLARRYDLIVIDHPHVGEIADAGCLTPIEGALGDIAAGSVGGSFESYWWNGRQWALPIDAAAQVQAWVPGRLPAPLKSWNGVQELAQSGRLALPLRPPHSLMSLFTLCGLLGLKLDTGRRELFPVGAEAAVELLAALAASTADSMYDMDPIAVLELMAQPDSAIAAAPLIYGYVSYAVEGFRDTRIAFADIPALDEAGPRGSALGGTGIAVSAYSDDPQAALAFAKWVASGEVQRDLFSENGGQPAHAEAWEADGVNTPVLDFYRATRRTLDTSWLRPRHAGYMAFQQEASELLNEALKRGDAAGAIVETLNARYRESR</sequence>
<keyword evidence="2" id="KW-1185">Reference proteome</keyword>
<dbReference type="EMBL" id="AMRV01000001">
    <property type="protein sequence ID" value="EMD84407.1"/>
    <property type="molecule type" value="Genomic_DNA"/>
</dbReference>
<evidence type="ECO:0000313" key="1">
    <source>
        <dbReference type="EMBL" id="EMD84407.1"/>
    </source>
</evidence>
<organism evidence="1 2">
    <name type="scientific">Pacificimonas flava</name>
    <dbReference type="NCBI Taxonomy" id="1234595"/>
    <lineage>
        <taxon>Bacteria</taxon>
        <taxon>Pseudomonadati</taxon>
        <taxon>Pseudomonadota</taxon>
        <taxon>Alphaproteobacteria</taxon>
        <taxon>Sphingomonadales</taxon>
        <taxon>Sphingosinicellaceae</taxon>
        <taxon>Pacificimonas</taxon>
    </lineage>
</organism>
<reference evidence="1 2" key="1">
    <citation type="journal article" date="2013" name="Genome Announc.">
        <title>Draft Genome Sequence of Strain JLT2015T, Belonging to the Family Sphingomonadaceae of the Alphaproteobacteria.</title>
        <authorList>
            <person name="Tang K."/>
            <person name="Liu K."/>
            <person name="Li S."/>
            <person name="Jiao N."/>
        </authorList>
    </citation>
    <scope>NUCLEOTIDE SEQUENCE [LARGE SCALE GENOMIC DNA]</scope>
    <source>
        <strain evidence="1 2">JLT2015</strain>
    </source>
</reference>
<dbReference type="Gene3D" id="3.40.190.10">
    <property type="entry name" value="Periplasmic binding protein-like II"/>
    <property type="match status" value="3"/>
</dbReference>
<accession>M2U8Y1</accession>
<proteinExistence type="predicted"/>
<gene>
    <name evidence="1" type="ORF">C725_0337</name>
</gene>
<dbReference type="InterPro" id="IPR006059">
    <property type="entry name" value="SBP"/>
</dbReference>
<dbReference type="Pfam" id="PF13416">
    <property type="entry name" value="SBP_bac_8"/>
    <property type="match status" value="1"/>
</dbReference>